<proteinExistence type="predicted"/>
<gene>
    <name evidence="4" type="ORF">ACFORO_30595</name>
</gene>
<dbReference type="Proteomes" id="UP001595764">
    <property type="component" value="Unassembled WGS sequence"/>
</dbReference>
<keyword evidence="1" id="KW-0378">Hydrolase</keyword>
<feature type="domain" description="DUF402" evidence="3">
    <location>
        <begin position="61"/>
        <end position="181"/>
    </location>
</feature>
<feature type="region of interest" description="Disordered" evidence="2">
    <location>
        <begin position="182"/>
        <end position="217"/>
    </location>
</feature>
<dbReference type="RefSeq" id="WP_377869719.1">
    <property type="nucleotide sequence ID" value="NZ_JBHMAY010000014.1"/>
</dbReference>
<dbReference type="SUPFAM" id="SSF159234">
    <property type="entry name" value="FomD-like"/>
    <property type="match status" value="1"/>
</dbReference>
<dbReference type="PANTHER" id="PTHR39159:SF1">
    <property type="entry name" value="UPF0374 PROTEIN YGAC"/>
    <property type="match status" value="1"/>
</dbReference>
<keyword evidence="5" id="KW-1185">Reference proteome</keyword>
<sequence>MTEHRWAPGQTVVERFVRPDGSIGQHHPLRVVSDDGETLLGWLPLGTPIVGSRLADGRSLREAPLEQRFREPRVRVPDIWHGTSTLRLIPDDAWSSVWWFFEADGRFRDWYVNLEIPRGRTETGPDRVDGILDLVVTPGAGWKWKDEDEAEAAVEAGRLTTAELDTLRAEGERMGALAERGAYPFDGTHTDFRPDPGWPAPELPAGLRPTGPAGPAR</sequence>
<evidence type="ECO:0000313" key="4">
    <source>
        <dbReference type="EMBL" id="MFC3514554.1"/>
    </source>
</evidence>
<organism evidence="4 5">
    <name type="scientific">Amycolatopsis halotolerans</name>
    <dbReference type="NCBI Taxonomy" id="330083"/>
    <lineage>
        <taxon>Bacteria</taxon>
        <taxon>Bacillati</taxon>
        <taxon>Actinomycetota</taxon>
        <taxon>Actinomycetes</taxon>
        <taxon>Pseudonocardiales</taxon>
        <taxon>Pseudonocardiaceae</taxon>
        <taxon>Amycolatopsis</taxon>
    </lineage>
</organism>
<dbReference type="PANTHER" id="PTHR39159">
    <property type="match status" value="1"/>
</dbReference>
<evidence type="ECO:0000256" key="2">
    <source>
        <dbReference type="SAM" id="MobiDB-lite"/>
    </source>
</evidence>
<dbReference type="Pfam" id="PF04167">
    <property type="entry name" value="DUF402"/>
    <property type="match status" value="1"/>
</dbReference>
<dbReference type="InterPro" id="IPR035930">
    <property type="entry name" value="FomD-like_sf"/>
</dbReference>
<evidence type="ECO:0000259" key="3">
    <source>
        <dbReference type="Pfam" id="PF04167"/>
    </source>
</evidence>
<reference evidence="5" key="1">
    <citation type="journal article" date="2019" name="Int. J. Syst. Evol. Microbiol.">
        <title>The Global Catalogue of Microorganisms (GCM) 10K type strain sequencing project: providing services to taxonomists for standard genome sequencing and annotation.</title>
        <authorList>
            <consortium name="The Broad Institute Genomics Platform"/>
            <consortium name="The Broad Institute Genome Sequencing Center for Infectious Disease"/>
            <person name="Wu L."/>
            <person name="Ma J."/>
        </authorList>
    </citation>
    <scope>NUCLEOTIDE SEQUENCE [LARGE SCALE GENOMIC DNA]</scope>
    <source>
        <strain evidence="5">CGMCC 4.7682</strain>
    </source>
</reference>
<dbReference type="InterPro" id="IPR007295">
    <property type="entry name" value="DUF402"/>
</dbReference>
<name>A0ABV7QRH4_9PSEU</name>
<accession>A0ABV7QRH4</accession>
<evidence type="ECO:0000313" key="5">
    <source>
        <dbReference type="Proteomes" id="UP001595764"/>
    </source>
</evidence>
<evidence type="ECO:0000256" key="1">
    <source>
        <dbReference type="ARBA" id="ARBA00022801"/>
    </source>
</evidence>
<protein>
    <submittedName>
        <fullName evidence="4">DUF402 domain-containing protein</fullName>
    </submittedName>
</protein>
<dbReference type="EMBL" id="JBHRWI010000042">
    <property type="protein sequence ID" value="MFC3514554.1"/>
    <property type="molecule type" value="Genomic_DNA"/>
</dbReference>
<dbReference type="Gene3D" id="2.40.380.10">
    <property type="entry name" value="FomD-like"/>
    <property type="match status" value="1"/>
</dbReference>
<dbReference type="InterPro" id="IPR050212">
    <property type="entry name" value="Ntdp-like"/>
</dbReference>
<comment type="caution">
    <text evidence="4">The sequence shown here is derived from an EMBL/GenBank/DDBJ whole genome shotgun (WGS) entry which is preliminary data.</text>
</comment>